<dbReference type="GO" id="GO:0016787">
    <property type="term" value="F:hydrolase activity"/>
    <property type="evidence" value="ECO:0007669"/>
    <property type="project" value="UniProtKB-KW"/>
</dbReference>
<dbReference type="InterPro" id="IPR050266">
    <property type="entry name" value="AB_hydrolase_sf"/>
</dbReference>
<dbReference type="Pfam" id="PF00561">
    <property type="entry name" value="Abhydrolase_1"/>
    <property type="match status" value="1"/>
</dbReference>
<accession>A0A6P2V9Q9</accession>
<keyword evidence="3" id="KW-0378">Hydrolase</keyword>
<name>A0A6P2V9Q9_BURL3</name>
<dbReference type="PANTHER" id="PTHR43798:SF33">
    <property type="entry name" value="HYDROLASE, PUTATIVE (AFU_ORTHOLOGUE AFUA_2G14860)-RELATED"/>
    <property type="match status" value="1"/>
</dbReference>
<dbReference type="GO" id="GO:0016020">
    <property type="term" value="C:membrane"/>
    <property type="evidence" value="ECO:0007669"/>
    <property type="project" value="TreeGrafter"/>
</dbReference>
<dbReference type="EMBL" id="CABVQN010000005">
    <property type="protein sequence ID" value="VWC85014.1"/>
    <property type="molecule type" value="Genomic_DNA"/>
</dbReference>
<organism evidence="3 4">
    <name type="scientific">Burkholderia lata (strain ATCC 17760 / DSM 23089 / LMG 22485 / NCIMB 9086 / R18194 / 383)</name>
    <dbReference type="NCBI Taxonomy" id="482957"/>
    <lineage>
        <taxon>Bacteria</taxon>
        <taxon>Pseudomonadati</taxon>
        <taxon>Pseudomonadota</taxon>
        <taxon>Betaproteobacteria</taxon>
        <taxon>Burkholderiales</taxon>
        <taxon>Burkholderiaceae</taxon>
        <taxon>Burkholderia</taxon>
        <taxon>Burkholderia cepacia complex</taxon>
    </lineage>
</organism>
<dbReference type="AlphaFoldDB" id="A0A6P2V9Q9"/>
<dbReference type="InterPro" id="IPR025438">
    <property type="entry name" value="DUF4180"/>
</dbReference>
<dbReference type="InterPro" id="IPR000073">
    <property type="entry name" value="AB_hydrolase_1"/>
</dbReference>
<evidence type="ECO:0000259" key="2">
    <source>
        <dbReference type="Pfam" id="PF13788"/>
    </source>
</evidence>
<protein>
    <submittedName>
        <fullName evidence="3">Alpha/beta hydrolase</fullName>
    </submittedName>
</protein>
<reference evidence="3 4" key="1">
    <citation type="submission" date="2019-09" db="EMBL/GenBank/DDBJ databases">
        <authorList>
            <person name="Depoorter E."/>
        </authorList>
    </citation>
    <scope>NUCLEOTIDE SEQUENCE [LARGE SCALE GENOMIC DNA]</scope>
    <source>
        <strain evidence="3">R-39750</strain>
    </source>
</reference>
<sequence length="408" mass="45048">MSAIFRSPRHARAIRAAYEATLSHWPAGHRRITVQTRHGTTHVIACGPEHAPPVVLIHGAQTTAASWQHYAVEWSKHCRLYAIDVIGEAGPSAPSRPPLASDAYAQWLDDVLDGLGVARAAFVGISLGARTSLDFALRRPARVTRLALLCPSGIGSQKPFLWWALPLLLLGDVGRACVRRRVLGRFPPASTPAERDAFTLMRAVDRGFRPRLETIPVFDDGALRTLSTPTLAIVGGRDVMLDSRDTRDRLTRLAPRAQVLFLPDQYHFIRGQRDTVLAFLMSTEPTRMHHRIVQAAGHRVLVRDPAAGLVQRESDALDLVALAHEHEADWIAVPADALHDDFYRLESGLAGAVLQKLVNYGVRLSVVGDIDRWLARSEALRALVRESNRGPSVWFVANEEDLLRKLGA</sequence>
<dbReference type="SUPFAM" id="SSF53474">
    <property type="entry name" value="alpha/beta-Hydrolases"/>
    <property type="match status" value="1"/>
</dbReference>
<feature type="domain" description="AB hydrolase-1" evidence="1">
    <location>
        <begin position="52"/>
        <end position="160"/>
    </location>
</feature>
<dbReference type="Pfam" id="PF13788">
    <property type="entry name" value="DUF4180"/>
    <property type="match status" value="1"/>
</dbReference>
<dbReference type="InterPro" id="IPR029058">
    <property type="entry name" value="AB_hydrolase_fold"/>
</dbReference>
<dbReference type="PANTHER" id="PTHR43798">
    <property type="entry name" value="MONOACYLGLYCEROL LIPASE"/>
    <property type="match status" value="1"/>
</dbReference>
<evidence type="ECO:0000313" key="4">
    <source>
        <dbReference type="Proteomes" id="UP000494110"/>
    </source>
</evidence>
<gene>
    <name evidence="3" type="ORF">BLA39750_01470</name>
</gene>
<feature type="domain" description="DUF4180" evidence="2">
    <location>
        <begin position="297"/>
        <end position="406"/>
    </location>
</feature>
<evidence type="ECO:0000313" key="3">
    <source>
        <dbReference type="EMBL" id="VWC85014.1"/>
    </source>
</evidence>
<dbReference type="Proteomes" id="UP000494110">
    <property type="component" value="Unassembled WGS sequence"/>
</dbReference>
<dbReference type="Gene3D" id="3.40.50.1820">
    <property type="entry name" value="alpha/beta hydrolase"/>
    <property type="match status" value="1"/>
</dbReference>
<evidence type="ECO:0000259" key="1">
    <source>
        <dbReference type="Pfam" id="PF00561"/>
    </source>
</evidence>
<proteinExistence type="predicted"/>